<feature type="region of interest" description="Disordered" evidence="1">
    <location>
        <begin position="91"/>
        <end position="166"/>
    </location>
</feature>
<feature type="domain" description="MAGE" evidence="2">
    <location>
        <begin position="180"/>
        <end position="379"/>
    </location>
</feature>
<accession>A0ABN9A8N8</accession>
<dbReference type="Gene3D" id="1.10.10.1200">
    <property type="entry name" value="MAGE homology domain, winged helix WH1 motif"/>
    <property type="match status" value="1"/>
</dbReference>
<feature type="non-terminal residue" evidence="3">
    <location>
        <position position="1"/>
    </location>
</feature>
<gene>
    <name evidence="3" type="ORF">MRATA1EN1_LOCUS29246</name>
</gene>
<organism evidence="3 4">
    <name type="scientific">Rangifer tarandus platyrhynchus</name>
    <name type="common">Svalbard reindeer</name>
    <dbReference type="NCBI Taxonomy" id="3082113"/>
    <lineage>
        <taxon>Eukaryota</taxon>
        <taxon>Metazoa</taxon>
        <taxon>Chordata</taxon>
        <taxon>Craniata</taxon>
        <taxon>Vertebrata</taxon>
        <taxon>Euteleostomi</taxon>
        <taxon>Mammalia</taxon>
        <taxon>Eutheria</taxon>
        <taxon>Laurasiatheria</taxon>
        <taxon>Artiodactyla</taxon>
        <taxon>Ruminantia</taxon>
        <taxon>Pecora</taxon>
        <taxon>Cervidae</taxon>
        <taxon>Odocoileinae</taxon>
        <taxon>Rangifer</taxon>
    </lineage>
</organism>
<sequence length="414" mass="45710">MPRRHKNKYHVCVKCHQVRWDTQEAQATAVAAPGEEHSNLKKMKSREIPSRKIRACILSPKFICFTQVVSESTDSVRGLWTPIVHSRGKALSPVAKEGTLGGDSPGEERPSSPSSVPQGSPPSSPAAGDPQELQGAMAPSSPDAGPSCAGSDEGAQGPEEESADAAQSALVVRSFRRDPLNRKASMLVEFLLEKYNKKEPIAQNALMKIISSKYKGHFPEILRRASERLELVFGLELKEVDCSRNIYTLTNKFTLGVEEGSRGERGMPKSGLLMALLGIIFMKGNRATEEEVWDFLSLLGIYAGRNHSIFGEPRKLITKDLVEEGYLNYRRVARSDHPPYEFLWGPRAHAETSKMKVLEFLAKVNDTVPSAFSSQYEEALRDEEERARATARPGTTVTSRNIPWPRPAASPTPT</sequence>
<dbReference type="SMART" id="SM01373">
    <property type="entry name" value="MAGE"/>
    <property type="match status" value="1"/>
</dbReference>
<dbReference type="EMBL" id="OX460343">
    <property type="protein sequence ID" value="CAI9180284.1"/>
    <property type="molecule type" value="Genomic_DNA"/>
</dbReference>
<evidence type="ECO:0000256" key="1">
    <source>
        <dbReference type="SAM" id="MobiDB-lite"/>
    </source>
</evidence>
<feature type="compositionally biased region" description="Pro residues" evidence="1">
    <location>
        <begin position="404"/>
        <end position="414"/>
    </location>
</feature>
<dbReference type="SMART" id="SM01392">
    <property type="entry name" value="MAGE_N"/>
    <property type="match status" value="1"/>
</dbReference>
<dbReference type="Pfam" id="PF01454">
    <property type="entry name" value="MAGE"/>
    <property type="match status" value="2"/>
</dbReference>
<keyword evidence="4" id="KW-1185">Reference proteome</keyword>
<dbReference type="PROSITE" id="PS50838">
    <property type="entry name" value="MAGE"/>
    <property type="match status" value="1"/>
</dbReference>
<evidence type="ECO:0000313" key="3">
    <source>
        <dbReference type="EMBL" id="CAI9180284.1"/>
    </source>
</evidence>
<dbReference type="Pfam" id="PF12440">
    <property type="entry name" value="MAGE_N"/>
    <property type="match status" value="1"/>
</dbReference>
<evidence type="ECO:0000259" key="2">
    <source>
        <dbReference type="PROSITE" id="PS50838"/>
    </source>
</evidence>
<reference evidence="3" key="1">
    <citation type="submission" date="2023-04" db="EMBL/GenBank/DDBJ databases">
        <authorList>
            <consortium name="ELIXIR-Norway"/>
        </authorList>
    </citation>
    <scope>NUCLEOTIDE SEQUENCE [LARGE SCALE GENOMIC DNA]</scope>
</reference>
<feature type="non-terminal residue" evidence="3">
    <location>
        <position position="414"/>
    </location>
</feature>
<dbReference type="InterPro" id="IPR037445">
    <property type="entry name" value="MAGE"/>
</dbReference>
<feature type="region of interest" description="Disordered" evidence="1">
    <location>
        <begin position="382"/>
        <end position="414"/>
    </location>
</feature>
<dbReference type="Proteomes" id="UP001176941">
    <property type="component" value="Chromosome X"/>
</dbReference>
<dbReference type="PANTHER" id="PTHR11736:SF67">
    <property type="entry name" value="MELANOMA-ASSOCIATED ANTIGEN B6B"/>
    <property type="match status" value="1"/>
</dbReference>
<dbReference type="InterPro" id="IPR002190">
    <property type="entry name" value="MHD_dom"/>
</dbReference>
<dbReference type="PANTHER" id="PTHR11736">
    <property type="entry name" value="MELANOMA-ASSOCIATED ANTIGEN MAGE ANTIGEN"/>
    <property type="match status" value="1"/>
</dbReference>
<proteinExistence type="predicted"/>
<evidence type="ECO:0000313" key="4">
    <source>
        <dbReference type="Proteomes" id="UP001176941"/>
    </source>
</evidence>
<name>A0ABN9A8N8_RANTA</name>
<dbReference type="InterPro" id="IPR041899">
    <property type="entry name" value="MAGE_WH2"/>
</dbReference>
<dbReference type="InterPro" id="IPR021072">
    <property type="entry name" value="MAGE_N"/>
</dbReference>
<protein>
    <recommendedName>
        <fullName evidence="2">MAGE domain-containing protein</fullName>
    </recommendedName>
</protein>
<dbReference type="InterPro" id="IPR041898">
    <property type="entry name" value="MAGE_WH1"/>
</dbReference>
<dbReference type="Gene3D" id="1.10.10.1210">
    <property type="entry name" value="MAGE homology domain, winged helix WH2 motif"/>
    <property type="match status" value="1"/>
</dbReference>